<reference evidence="3" key="1">
    <citation type="submission" date="2021-02" db="EMBL/GenBank/DDBJ databases">
        <title>Infant gut strain persistence is associated with maternal origin, phylogeny, and functional potential including surface adhesion and iron acquisition.</title>
        <authorList>
            <person name="Lou Y.C."/>
        </authorList>
    </citation>
    <scope>NUCLEOTIDE SEQUENCE</scope>
    <source>
        <strain evidence="3">L3_101_000M1_dasL3_101_000M1_concoct_87</strain>
    </source>
</reference>
<gene>
    <name evidence="3" type="ORF">KHY36_07140</name>
</gene>
<dbReference type="Gene3D" id="3.40.630.30">
    <property type="match status" value="1"/>
</dbReference>
<dbReference type="CDD" id="cd04301">
    <property type="entry name" value="NAT_SF"/>
    <property type="match status" value="1"/>
</dbReference>
<organism evidence="3 4">
    <name type="scientific">Subdoligranulum variabile</name>
    <dbReference type="NCBI Taxonomy" id="214851"/>
    <lineage>
        <taxon>Bacteria</taxon>
        <taxon>Bacillati</taxon>
        <taxon>Bacillota</taxon>
        <taxon>Clostridia</taxon>
        <taxon>Eubacteriales</taxon>
        <taxon>Oscillospiraceae</taxon>
        <taxon>Subdoligranulum</taxon>
    </lineage>
</organism>
<sequence length="249" mass="27704">MDYIRITKENIDKEHICCAMSGKQCLAKKEWLKQRFDEGLVFCRSVERGKCFIEYIPAENAWLPMEAEGCLHINCLWVSGALKGHGYAKELLARCVNDARAQGRKGVCILSAEGRKREFLADARFLAHEGFSTADVSDCGITLMYLPLSPDAAPPKFKPCAKHPQAAEPGFVLYYTDQCPFTCYWVPRVAETARAHGIPLTVHHITDRETAQNTPAPVTTYALFRDGKFLTQGIQSDKKFLALAGKAGS</sequence>
<accession>A0A943HHS5</accession>
<dbReference type="AlphaFoldDB" id="A0A943HHS5"/>
<evidence type="ECO:0000313" key="3">
    <source>
        <dbReference type="EMBL" id="MBS5332284.1"/>
    </source>
</evidence>
<dbReference type="Pfam" id="PF00583">
    <property type="entry name" value="Acetyltransf_1"/>
    <property type="match status" value="1"/>
</dbReference>
<dbReference type="EC" id="2.3.1.-" evidence="3"/>
<dbReference type="InterPro" id="IPR000182">
    <property type="entry name" value="GNAT_dom"/>
</dbReference>
<dbReference type="InterPro" id="IPR025685">
    <property type="entry name" value="YoaP-like_dom"/>
</dbReference>
<protein>
    <submittedName>
        <fullName evidence="3">GNAT family N-acetyltransferase</fullName>
        <ecNumber evidence="3">2.3.1.-</ecNumber>
    </submittedName>
</protein>
<dbReference type="GO" id="GO:0016747">
    <property type="term" value="F:acyltransferase activity, transferring groups other than amino-acyl groups"/>
    <property type="evidence" value="ECO:0007669"/>
    <property type="project" value="InterPro"/>
</dbReference>
<dbReference type="InterPro" id="IPR016181">
    <property type="entry name" value="Acyl_CoA_acyltransferase"/>
</dbReference>
<dbReference type="EMBL" id="JAGZGG010000014">
    <property type="protein sequence ID" value="MBS5332284.1"/>
    <property type="molecule type" value="Genomic_DNA"/>
</dbReference>
<feature type="domain" description="YoaP-like" evidence="2">
    <location>
        <begin position="199"/>
        <end position="240"/>
    </location>
</feature>
<dbReference type="Pfam" id="PF14268">
    <property type="entry name" value="YoaP"/>
    <property type="match status" value="1"/>
</dbReference>
<evidence type="ECO:0000259" key="1">
    <source>
        <dbReference type="Pfam" id="PF00583"/>
    </source>
</evidence>
<comment type="caution">
    <text evidence="3">The sequence shown here is derived from an EMBL/GenBank/DDBJ whole genome shotgun (WGS) entry which is preliminary data.</text>
</comment>
<feature type="domain" description="N-acetyltransferase" evidence="1">
    <location>
        <begin position="31"/>
        <end position="105"/>
    </location>
</feature>
<dbReference type="Proteomes" id="UP000759273">
    <property type="component" value="Unassembled WGS sequence"/>
</dbReference>
<evidence type="ECO:0000259" key="2">
    <source>
        <dbReference type="Pfam" id="PF14268"/>
    </source>
</evidence>
<proteinExistence type="predicted"/>
<keyword evidence="3" id="KW-0012">Acyltransferase</keyword>
<keyword evidence="3" id="KW-0808">Transferase</keyword>
<dbReference type="SUPFAM" id="SSF55729">
    <property type="entry name" value="Acyl-CoA N-acyltransferases (Nat)"/>
    <property type="match status" value="1"/>
</dbReference>
<evidence type="ECO:0000313" key="4">
    <source>
        <dbReference type="Proteomes" id="UP000759273"/>
    </source>
</evidence>
<name>A0A943HHS5_9FIRM</name>